<feature type="compositionally biased region" description="Acidic residues" evidence="1">
    <location>
        <begin position="108"/>
        <end position="118"/>
    </location>
</feature>
<comment type="caution">
    <text evidence="2">The sequence shown here is derived from an EMBL/GenBank/DDBJ whole genome shotgun (WGS) entry which is preliminary data.</text>
</comment>
<organism evidence="2 3">
    <name type="scientific">Marasmius tenuissimus</name>
    <dbReference type="NCBI Taxonomy" id="585030"/>
    <lineage>
        <taxon>Eukaryota</taxon>
        <taxon>Fungi</taxon>
        <taxon>Dikarya</taxon>
        <taxon>Basidiomycota</taxon>
        <taxon>Agaricomycotina</taxon>
        <taxon>Agaricomycetes</taxon>
        <taxon>Agaricomycetidae</taxon>
        <taxon>Agaricales</taxon>
        <taxon>Marasmiineae</taxon>
        <taxon>Marasmiaceae</taxon>
        <taxon>Marasmius</taxon>
    </lineage>
</organism>
<feature type="compositionally biased region" description="Polar residues" evidence="1">
    <location>
        <begin position="1"/>
        <end position="17"/>
    </location>
</feature>
<feature type="compositionally biased region" description="Acidic residues" evidence="1">
    <location>
        <begin position="354"/>
        <end position="373"/>
    </location>
</feature>
<dbReference type="EMBL" id="JBBXMP010001022">
    <property type="protein sequence ID" value="KAL0056726.1"/>
    <property type="molecule type" value="Genomic_DNA"/>
</dbReference>
<feature type="compositionally biased region" description="Polar residues" evidence="1">
    <location>
        <begin position="133"/>
        <end position="163"/>
    </location>
</feature>
<feature type="region of interest" description="Disordered" evidence="1">
    <location>
        <begin position="1"/>
        <end position="197"/>
    </location>
</feature>
<accession>A0ABR2Z5G2</accession>
<proteinExistence type="predicted"/>
<feature type="compositionally biased region" description="Low complexity" evidence="1">
    <location>
        <begin position="164"/>
        <end position="188"/>
    </location>
</feature>
<feature type="compositionally biased region" description="Basic and acidic residues" evidence="1">
    <location>
        <begin position="51"/>
        <end position="64"/>
    </location>
</feature>
<evidence type="ECO:0000256" key="1">
    <source>
        <dbReference type="SAM" id="MobiDB-lite"/>
    </source>
</evidence>
<keyword evidence="3" id="KW-1185">Reference proteome</keyword>
<feature type="compositionally biased region" description="Low complexity" evidence="1">
    <location>
        <begin position="65"/>
        <end position="75"/>
    </location>
</feature>
<name>A0ABR2Z5G2_9AGAR</name>
<reference evidence="2 3" key="1">
    <citation type="submission" date="2024-05" db="EMBL/GenBank/DDBJ databases">
        <title>A draft genome resource for the thread blight pathogen Marasmius tenuissimus strain MS-2.</title>
        <authorList>
            <person name="Yulfo-Soto G.E."/>
            <person name="Baruah I.K."/>
            <person name="Amoako-Attah I."/>
            <person name="Bukari Y."/>
            <person name="Meinhardt L.W."/>
            <person name="Bailey B.A."/>
            <person name="Cohen S.P."/>
        </authorList>
    </citation>
    <scope>NUCLEOTIDE SEQUENCE [LARGE SCALE GENOMIC DNA]</scope>
    <source>
        <strain evidence="2 3">MS-2</strain>
    </source>
</reference>
<feature type="region of interest" description="Disordered" evidence="1">
    <location>
        <begin position="301"/>
        <end position="373"/>
    </location>
</feature>
<protein>
    <submittedName>
        <fullName evidence="2">Uncharacterized protein</fullName>
    </submittedName>
</protein>
<gene>
    <name evidence="2" type="ORF">AAF712_016666</name>
</gene>
<evidence type="ECO:0000313" key="3">
    <source>
        <dbReference type="Proteomes" id="UP001437256"/>
    </source>
</evidence>
<feature type="compositionally biased region" description="Basic residues" evidence="1">
    <location>
        <begin position="324"/>
        <end position="336"/>
    </location>
</feature>
<sequence length="373" mass="40426">MTAPLNDSTAQHNGSSNTEPTRPRPTRKRAGESDSGDAPAKPAAKKKRKNTKDEKLAEMDKENAMLRARLAALEAETARRSQTPPSGGAAHNSPSHPEDQVNVPDDVGGPEDDDEGDNNDSAQARRATVPENGPQQSDQPQTGGRAPIQQSQEAPLSMASRTPGTTALAAGSNGSSSSPSTGGNNQPGNPRPKGSKWSISVEMGLAGSTAKRLKYNTFTRNIRDLALQGNIPWHVEWRDVPGGQLERVCEVAAERMPFLAQFNNHWATKAIIKQWMANKRSYAYRNGVLKPNPKYQYLANNAAKRGNAPGSRKKRATRVYEAKKAKKAAKKQSKRRQQNDQPEFIEGSSRDRGGDDDDEENNGAGADNDEEEG</sequence>
<dbReference type="Proteomes" id="UP001437256">
    <property type="component" value="Unassembled WGS sequence"/>
</dbReference>
<evidence type="ECO:0000313" key="2">
    <source>
        <dbReference type="EMBL" id="KAL0056726.1"/>
    </source>
</evidence>